<dbReference type="NCBIfam" id="TIGR00125">
    <property type="entry name" value="cyt_tran_rel"/>
    <property type="match status" value="1"/>
</dbReference>
<dbReference type="PANTHER" id="PTHR10739">
    <property type="entry name" value="CYTIDYLYLTRANSFERASE"/>
    <property type="match status" value="1"/>
</dbReference>
<comment type="pathway">
    <text evidence="1">Phospholipid metabolism; phosphatidylcholine biosynthesis; phosphatidylcholine from phosphocholine: step 1/2.</text>
</comment>
<evidence type="ECO:0000256" key="2">
    <source>
        <dbReference type="ARBA" id="ARBA00026101"/>
    </source>
</evidence>
<dbReference type="GO" id="GO:0004105">
    <property type="term" value="F:choline-phosphate cytidylyltransferase activity"/>
    <property type="evidence" value="ECO:0000318"/>
    <property type="project" value="GO_Central"/>
</dbReference>
<dbReference type="InterPro" id="IPR014729">
    <property type="entry name" value="Rossmann-like_a/b/a_fold"/>
</dbReference>
<dbReference type="InParanoid" id="B3RI64"/>
<dbReference type="InterPro" id="IPR045049">
    <property type="entry name" value="Pcy1-like"/>
</dbReference>
<dbReference type="Pfam" id="PF01467">
    <property type="entry name" value="CTP_transf_like"/>
    <property type="match status" value="1"/>
</dbReference>
<dbReference type="EMBL" id="DS985241">
    <property type="protein sequence ID" value="EDV28397.1"/>
    <property type="molecule type" value="Genomic_DNA"/>
</dbReference>
<dbReference type="eggNOG" id="KOG2804">
    <property type="taxonomic scope" value="Eukaryota"/>
</dbReference>
<dbReference type="GO" id="GO:0031210">
    <property type="term" value="F:phosphatidylcholine binding"/>
    <property type="evidence" value="ECO:0000318"/>
    <property type="project" value="GO_Central"/>
</dbReference>
<dbReference type="PANTHER" id="PTHR10739:SF13">
    <property type="entry name" value="CHOLINE-PHOSPHATE CYTIDYLYLTRANSFERASE"/>
    <property type="match status" value="1"/>
</dbReference>
<dbReference type="EC" id="2.7.7.15" evidence="2"/>
<dbReference type="AlphaFoldDB" id="B3RI64"/>
<evidence type="ECO:0000259" key="3">
    <source>
        <dbReference type="Pfam" id="PF01467"/>
    </source>
</evidence>
<organism evidence="4 5">
    <name type="scientific">Trichoplax adhaerens</name>
    <name type="common">Trichoplax reptans</name>
    <dbReference type="NCBI Taxonomy" id="10228"/>
    <lineage>
        <taxon>Eukaryota</taxon>
        <taxon>Metazoa</taxon>
        <taxon>Placozoa</taxon>
        <taxon>Uniplacotomia</taxon>
        <taxon>Trichoplacea</taxon>
        <taxon>Trichoplacidae</taxon>
        <taxon>Trichoplax</taxon>
    </lineage>
</organism>
<dbReference type="OrthoDB" id="17102at2759"/>
<reference evidence="4 5" key="1">
    <citation type="journal article" date="2008" name="Nature">
        <title>The Trichoplax genome and the nature of placozoans.</title>
        <authorList>
            <person name="Srivastava M."/>
            <person name="Begovic E."/>
            <person name="Chapman J."/>
            <person name="Putnam N.H."/>
            <person name="Hellsten U."/>
            <person name="Kawashima T."/>
            <person name="Kuo A."/>
            <person name="Mitros T."/>
            <person name="Salamov A."/>
            <person name="Carpenter M.L."/>
            <person name="Signorovitch A.Y."/>
            <person name="Moreno M.A."/>
            <person name="Kamm K."/>
            <person name="Grimwood J."/>
            <person name="Schmutz J."/>
            <person name="Shapiro H."/>
            <person name="Grigoriev I.V."/>
            <person name="Buss L.W."/>
            <person name="Schierwater B."/>
            <person name="Dellaporta S.L."/>
            <person name="Rokhsar D.S."/>
        </authorList>
    </citation>
    <scope>NUCLEOTIDE SEQUENCE [LARGE SCALE GENOMIC DNA]</scope>
    <source>
        <strain evidence="4 5">Grell-BS-1999</strain>
    </source>
</reference>
<dbReference type="GeneID" id="6749634"/>
<keyword evidence="5" id="KW-1185">Reference proteome</keyword>
<proteinExistence type="predicted"/>
<evidence type="ECO:0000313" key="5">
    <source>
        <dbReference type="Proteomes" id="UP000009022"/>
    </source>
</evidence>
<dbReference type="Proteomes" id="UP000009022">
    <property type="component" value="Unassembled WGS sequence"/>
</dbReference>
<dbReference type="OMA" id="KASPWTC"/>
<dbReference type="Gene3D" id="3.40.50.620">
    <property type="entry name" value="HUPs"/>
    <property type="match status" value="1"/>
</dbReference>
<sequence>ATRPVRIYANGVFDVFHIGHMNALKQAKNFFPNVYLMVGVYNDNIAHYKKGFTVLTQSERYESLIHCRYVDEVVTDAPLAVTPEFMEEYHIDFVANDGRKAGHSKDVYKDIKAMGRFIPTESTSGISTSEIIAKVTRNYDIYVRRNLRRGYSRKDLNVGLVKKTHYEIQDAIGELHEMVKNVEDQSQLLLQMVEGRSYEFCKRLADISANFRENWNGKLPESKEGRSKFYELDEGWYEFV</sequence>
<evidence type="ECO:0000313" key="4">
    <source>
        <dbReference type="EMBL" id="EDV28397.1"/>
    </source>
</evidence>
<dbReference type="RefSeq" id="XP_002107599.1">
    <property type="nucleotide sequence ID" value="XM_002107563.1"/>
</dbReference>
<name>B3RI64_TRIAD</name>
<evidence type="ECO:0000256" key="1">
    <source>
        <dbReference type="ARBA" id="ARBA00025706"/>
    </source>
</evidence>
<dbReference type="UniPathway" id="UPA00753">
    <property type="reaction ID" value="UER00739"/>
</dbReference>
<dbReference type="SUPFAM" id="SSF52374">
    <property type="entry name" value="Nucleotidylyl transferase"/>
    <property type="match status" value="1"/>
</dbReference>
<dbReference type="KEGG" id="tad:TRIADDRAFT_19304"/>
<dbReference type="PhylomeDB" id="B3RI64"/>
<feature type="non-terminal residue" evidence="4">
    <location>
        <position position="1"/>
    </location>
</feature>
<accession>B3RI64</accession>
<dbReference type="STRING" id="10228.B3RI64"/>
<protein>
    <recommendedName>
        <fullName evidence="2">choline-phosphate cytidylyltransferase</fullName>
        <ecNumber evidence="2">2.7.7.15</ecNumber>
    </recommendedName>
</protein>
<feature type="domain" description="Cytidyltransferase-like" evidence="3">
    <location>
        <begin position="8"/>
        <end position="133"/>
    </location>
</feature>
<dbReference type="HOGENOM" id="CLU_034585_4_1_1"/>
<gene>
    <name evidence="4" type="ORF">TRIADDRAFT_19304</name>
</gene>
<dbReference type="CTD" id="6749634"/>
<dbReference type="InterPro" id="IPR004821">
    <property type="entry name" value="Cyt_trans-like"/>
</dbReference>